<dbReference type="InterPro" id="IPR008258">
    <property type="entry name" value="Transglycosylase_SLT_dom_1"/>
</dbReference>
<protein>
    <submittedName>
        <fullName evidence="3">Transglycosylase SLT domain-containing protein</fullName>
    </submittedName>
</protein>
<evidence type="ECO:0000313" key="4">
    <source>
        <dbReference type="Proteomes" id="UP000198935"/>
    </source>
</evidence>
<evidence type="ECO:0000259" key="2">
    <source>
        <dbReference type="Pfam" id="PF01464"/>
    </source>
</evidence>
<dbReference type="OrthoDB" id="9815002at2"/>
<gene>
    <name evidence="3" type="ORF">SAMN05421736_10545</name>
</gene>
<sequence>MKLNWMNDYYQWQILRNWGEKQSSQLQTSVNKDNVSFKDIFNLQIQDEVVQSFSNLSSTSSSAAAAAALSTSTAASVSKQQLGSQSERDKAFLPLIEEAAKKYGVDQRLIYAVIQQESGFRPNAVSHAGASGLMQLMPQTARGLGVTDIFDPKQNIEGGTRYLKAMLDRYNGDVSLALAAYNAGPGNVDRYGGIPPFKETQNYVPKVLGTFNSLGTSTFV</sequence>
<dbReference type="PANTHER" id="PTHR37423">
    <property type="entry name" value="SOLUBLE LYTIC MUREIN TRANSGLYCOSYLASE-RELATED"/>
    <property type="match status" value="1"/>
</dbReference>
<dbReference type="GO" id="GO:0000270">
    <property type="term" value="P:peptidoglycan metabolic process"/>
    <property type="evidence" value="ECO:0007669"/>
    <property type="project" value="InterPro"/>
</dbReference>
<dbReference type="GO" id="GO:0016020">
    <property type="term" value="C:membrane"/>
    <property type="evidence" value="ECO:0007669"/>
    <property type="project" value="InterPro"/>
</dbReference>
<dbReference type="SUPFAM" id="SSF53955">
    <property type="entry name" value="Lysozyme-like"/>
    <property type="match status" value="1"/>
</dbReference>
<dbReference type="PANTHER" id="PTHR37423:SF2">
    <property type="entry name" value="MEMBRANE-BOUND LYTIC MUREIN TRANSGLYCOSYLASE C"/>
    <property type="match status" value="1"/>
</dbReference>
<dbReference type="PROSITE" id="PS00922">
    <property type="entry name" value="TRANSGLYCOSYLASE"/>
    <property type="match status" value="1"/>
</dbReference>
<evidence type="ECO:0000313" key="3">
    <source>
        <dbReference type="EMBL" id="SDZ00300.1"/>
    </source>
</evidence>
<organism evidence="3 4">
    <name type="scientific">Evansella caseinilytica</name>
    <dbReference type="NCBI Taxonomy" id="1503961"/>
    <lineage>
        <taxon>Bacteria</taxon>
        <taxon>Bacillati</taxon>
        <taxon>Bacillota</taxon>
        <taxon>Bacilli</taxon>
        <taxon>Bacillales</taxon>
        <taxon>Bacillaceae</taxon>
        <taxon>Evansella</taxon>
    </lineage>
</organism>
<name>A0A1H3PGN8_9BACI</name>
<dbReference type="GO" id="GO:0008933">
    <property type="term" value="F:peptidoglycan lytic transglycosylase activity"/>
    <property type="evidence" value="ECO:0007669"/>
    <property type="project" value="InterPro"/>
</dbReference>
<proteinExistence type="inferred from homology"/>
<dbReference type="Gene3D" id="1.10.530.10">
    <property type="match status" value="1"/>
</dbReference>
<dbReference type="STRING" id="1503961.SAMN05421736_10545"/>
<reference evidence="4" key="1">
    <citation type="submission" date="2016-10" db="EMBL/GenBank/DDBJ databases">
        <authorList>
            <person name="Varghese N."/>
            <person name="Submissions S."/>
        </authorList>
    </citation>
    <scope>NUCLEOTIDE SEQUENCE [LARGE SCALE GENOMIC DNA]</scope>
    <source>
        <strain evidence="4">SP</strain>
    </source>
</reference>
<comment type="similarity">
    <text evidence="1">Belongs to the transglycosylase Slt family.</text>
</comment>
<dbReference type="InterPro" id="IPR000189">
    <property type="entry name" value="Transglyc_AS"/>
</dbReference>
<dbReference type="AlphaFoldDB" id="A0A1H3PGN8"/>
<dbReference type="InterPro" id="IPR023346">
    <property type="entry name" value="Lysozyme-like_dom_sf"/>
</dbReference>
<dbReference type="EMBL" id="FNPI01000005">
    <property type="protein sequence ID" value="SDZ00300.1"/>
    <property type="molecule type" value="Genomic_DNA"/>
</dbReference>
<dbReference type="Pfam" id="PF01464">
    <property type="entry name" value="SLT"/>
    <property type="match status" value="1"/>
</dbReference>
<dbReference type="CDD" id="cd00254">
    <property type="entry name" value="LT-like"/>
    <property type="match status" value="1"/>
</dbReference>
<feature type="domain" description="Transglycosylase SLT" evidence="2">
    <location>
        <begin position="95"/>
        <end position="203"/>
    </location>
</feature>
<dbReference type="Proteomes" id="UP000198935">
    <property type="component" value="Unassembled WGS sequence"/>
</dbReference>
<evidence type="ECO:0000256" key="1">
    <source>
        <dbReference type="ARBA" id="ARBA00007734"/>
    </source>
</evidence>
<keyword evidence="4" id="KW-1185">Reference proteome</keyword>
<accession>A0A1H3PGN8</accession>